<evidence type="ECO:0000256" key="1">
    <source>
        <dbReference type="ARBA" id="ARBA00022729"/>
    </source>
</evidence>
<evidence type="ECO:0000313" key="5">
    <source>
        <dbReference type="EMBL" id="TXN37621.1"/>
    </source>
</evidence>
<evidence type="ECO:0000256" key="2">
    <source>
        <dbReference type="ARBA" id="ARBA00023239"/>
    </source>
</evidence>
<dbReference type="Gene3D" id="1.50.10.100">
    <property type="entry name" value="Chondroitin AC/alginate lyase"/>
    <property type="match status" value="1"/>
</dbReference>
<dbReference type="GO" id="GO:0016829">
    <property type="term" value="F:lyase activity"/>
    <property type="evidence" value="ECO:0007669"/>
    <property type="project" value="UniProtKB-KW"/>
</dbReference>
<gene>
    <name evidence="5" type="ORF">FVB32_04855</name>
</gene>
<reference evidence="5 6" key="1">
    <citation type="submission" date="2019-08" db="EMBL/GenBank/DDBJ databases">
        <title>Professor.</title>
        <authorList>
            <person name="Park J.S."/>
        </authorList>
    </citation>
    <scope>NUCLEOTIDE SEQUENCE [LARGE SCALE GENOMIC DNA]</scope>
    <source>
        <strain evidence="5 6">176CP5-101</strain>
    </source>
</reference>
<evidence type="ECO:0000313" key="6">
    <source>
        <dbReference type="Proteomes" id="UP000321456"/>
    </source>
</evidence>
<dbReference type="InterPro" id="IPR008397">
    <property type="entry name" value="Alginate_lyase_dom"/>
</dbReference>
<dbReference type="InterPro" id="IPR008929">
    <property type="entry name" value="Chondroitin_lyas"/>
</dbReference>
<feature type="signal peptide" evidence="3">
    <location>
        <begin position="1"/>
        <end position="27"/>
    </location>
</feature>
<dbReference type="EMBL" id="VRUR01000001">
    <property type="protein sequence ID" value="TXN37621.1"/>
    <property type="molecule type" value="Genomic_DNA"/>
</dbReference>
<keyword evidence="6" id="KW-1185">Reference proteome</keyword>
<protein>
    <submittedName>
        <fullName evidence="5">Alginate lyase family protein</fullName>
    </submittedName>
</protein>
<proteinExistence type="predicted"/>
<evidence type="ECO:0000259" key="4">
    <source>
        <dbReference type="Pfam" id="PF05426"/>
    </source>
</evidence>
<evidence type="ECO:0000256" key="3">
    <source>
        <dbReference type="SAM" id="SignalP"/>
    </source>
</evidence>
<keyword evidence="1 3" id="KW-0732">Signal</keyword>
<name>A0A5C8V773_9FLAO</name>
<comment type="caution">
    <text evidence="5">The sequence shown here is derived from an EMBL/GenBank/DDBJ whole genome shotgun (WGS) entry which is preliminary data.</text>
</comment>
<dbReference type="RefSeq" id="WP_147741717.1">
    <property type="nucleotide sequence ID" value="NZ_VRUR01000001.1"/>
</dbReference>
<sequence length="423" mass="48782">MITNRNTVPIKNLIFTIIICFSASSFAIQNKNIEHPPQKRNFLQKGLTGLDYSNMTKLKREVEKGKHRSSYRKLIRQGNKIINEDSFSVIYKPHVPPSGDRHDYMSIGPYWWPDLSKPDSLPWINRDGKVNPLSRGVNSDYSIKSRFFKTVYSLSLAYFFSEDSEYAVKATQLLHDWFINPKTKMNPNLNYAQGIPGKRTGRSSGIIEFSGIRDIISSIEILESQQVLDKKASSKIRVWIKDYLQWLQTSDFGIEAKGATNNHGTWYDVQVVCLLIFLDEIDKARQYLQSTTFSRLATQINPDGSQPRELGRTKALHYSTINLHAFTLLAYMGQKVEVDLWNYESDNGSSIQKAFYFLKPYAINQKEWKYPQITDINQALENLRELFAKSAKMFNHHDFCEVSSKKTSKNKAFPLLLFNCAIH</sequence>
<dbReference type="Pfam" id="PF05426">
    <property type="entry name" value="Alginate_lyase"/>
    <property type="match status" value="1"/>
</dbReference>
<dbReference type="SUPFAM" id="SSF48230">
    <property type="entry name" value="Chondroitin AC/alginate lyase"/>
    <property type="match status" value="1"/>
</dbReference>
<dbReference type="Proteomes" id="UP000321456">
    <property type="component" value="Unassembled WGS sequence"/>
</dbReference>
<dbReference type="AlphaFoldDB" id="A0A5C8V773"/>
<dbReference type="GO" id="GO:0042597">
    <property type="term" value="C:periplasmic space"/>
    <property type="evidence" value="ECO:0007669"/>
    <property type="project" value="InterPro"/>
</dbReference>
<feature type="chain" id="PRO_5022713610" evidence="3">
    <location>
        <begin position="28"/>
        <end position="423"/>
    </location>
</feature>
<accession>A0A5C8V773</accession>
<keyword evidence="2 5" id="KW-0456">Lyase</keyword>
<organism evidence="5 6">
    <name type="scientific">Flagellimonas hymeniacidonis</name>
    <dbReference type="NCBI Taxonomy" id="2603628"/>
    <lineage>
        <taxon>Bacteria</taxon>
        <taxon>Pseudomonadati</taxon>
        <taxon>Bacteroidota</taxon>
        <taxon>Flavobacteriia</taxon>
        <taxon>Flavobacteriales</taxon>
        <taxon>Flavobacteriaceae</taxon>
        <taxon>Flagellimonas</taxon>
    </lineage>
</organism>
<feature type="domain" description="Alginate lyase" evidence="4">
    <location>
        <begin position="92"/>
        <end position="368"/>
    </location>
</feature>